<dbReference type="RefSeq" id="WP_165232869.1">
    <property type="nucleotide sequence ID" value="NZ_JAAKZV010000015.1"/>
</dbReference>
<feature type="domain" description="Beta-lactamase-related" evidence="4">
    <location>
        <begin position="51"/>
        <end position="353"/>
    </location>
</feature>
<dbReference type="PANTHER" id="PTHR46825:SF11">
    <property type="entry name" value="PENICILLIN-BINDING PROTEIN 4"/>
    <property type="match status" value="1"/>
</dbReference>
<dbReference type="EMBL" id="JAAKZV010000015">
    <property type="protein sequence ID" value="NGN63453.1"/>
    <property type="molecule type" value="Genomic_DNA"/>
</dbReference>
<keyword evidence="6" id="KW-1185">Reference proteome</keyword>
<dbReference type="AlphaFoldDB" id="A0A6G4TUG8"/>
<accession>A0A6G4TUG8</accession>
<feature type="signal peptide" evidence="3">
    <location>
        <begin position="1"/>
        <end position="24"/>
    </location>
</feature>
<dbReference type="GO" id="GO:0016020">
    <property type="term" value="C:membrane"/>
    <property type="evidence" value="ECO:0007669"/>
    <property type="project" value="UniProtKB-SubCell"/>
</dbReference>
<feature type="chain" id="PRO_5026340134" evidence="3">
    <location>
        <begin position="25"/>
        <end position="376"/>
    </location>
</feature>
<evidence type="ECO:0000313" key="6">
    <source>
        <dbReference type="Proteomes" id="UP000481583"/>
    </source>
</evidence>
<comment type="caution">
    <text evidence="5">The sequence shown here is derived from an EMBL/GenBank/DDBJ whole genome shotgun (WGS) entry which is preliminary data.</text>
</comment>
<evidence type="ECO:0000313" key="5">
    <source>
        <dbReference type="EMBL" id="NGN63453.1"/>
    </source>
</evidence>
<dbReference type="PROSITE" id="PS51257">
    <property type="entry name" value="PROKAR_LIPOPROTEIN"/>
    <property type="match status" value="1"/>
</dbReference>
<dbReference type="InterPro" id="IPR012338">
    <property type="entry name" value="Beta-lactam/transpept-like"/>
</dbReference>
<dbReference type="InterPro" id="IPR050491">
    <property type="entry name" value="AmpC-like"/>
</dbReference>
<dbReference type="Pfam" id="PF00144">
    <property type="entry name" value="Beta-lactamase"/>
    <property type="match status" value="1"/>
</dbReference>
<comment type="subcellular location">
    <subcellularLocation>
        <location evidence="1">Membrane</location>
    </subcellularLocation>
</comment>
<evidence type="ECO:0000256" key="2">
    <source>
        <dbReference type="ARBA" id="ARBA00023136"/>
    </source>
</evidence>
<keyword evidence="3" id="KW-0732">Signal</keyword>
<evidence type="ECO:0000259" key="4">
    <source>
        <dbReference type="Pfam" id="PF00144"/>
    </source>
</evidence>
<sequence>MKIRAAIAAVLTALLLIGCGHAEARIGAKPPRDPVDRRIDAFLRRTLPDGPTGTVMAARGNKLVHCAGFHPRRAGNDCDTVYDVMSITKQFTAAAVLKLEAMGRLKVSDRLSTHLGADGAIVPPDKRGITLHQLLTHTSGLPEGLGDDYEPVSRRQLIQRALRADLRPDRGFHYSNLGYSLLAAVVEHASGLPYERFLATRLFEPAGMRHTGYVLPRWDRDKIAVEYDARGRSQGTPLDHPWADDGPYWNLRGNGGMLSTARDTFAWHRALSRGSGKGGVLPKAQLRKLFTPYVREPGGSGSYGYGWAFADTRVGRAAWHNGGNDWSFASTGRTITGDGITVFWVTNTAYRGGRWNLETLEEDITFGLANYLSRRS</sequence>
<proteinExistence type="predicted"/>
<keyword evidence="2" id="KW-0472">Membrane</keyword>
<evidence type="ECO:0000256" key="1">
    <source>
        <dbReference type="ARBA" id="ARBA00004370"/>
    </source>
</evidence>
<dbReference type="SUPFAM" id="SSF56601">
    <property type="entry name" value="beta-lactamase/transpeptidase-like"/>
    <property type="match status" value="1"/>
</dbReference>
<evidence type="ECO:0000256" key="3">
    <source>
        <dbReference type="SAM" id="SignalP"/>
    </source>
</evidence>
<protein>
    <submittedName>
        <fullName evidence="5">Beta-lactamase family protein</fullName>
    </submittedName>
</protein>
<dbReference type="InterPro" id="IPR001466">
    <property type="entry name" value="Beta-lactam-related"/>
</dbReference>
<organism evidence="5 6">
    <name type="scientific">Streptomyces coryli</name>
    <dbReference type="NCBI Taxonomy" id="1128680"/>
    <lineage>
        <taxon>Bacteria</taxon>
        <taxon>Bacillati</taxon>
        <taxon>Actinomycetota</taxon>
        <taxon>Actinomycetes</taxon>
        <taxon>Kitasatosporales</taxon>
        <taxon>Streptomycetaceae</taxon>
        <taxon>Streptomyces</taxon>
    </lineage>
</organism>
<dbReference type="PANTHER" id="PTHR46825">
    <property type="entry name" value="D-ALANYL-D-ALANINE-CARBOXYPEPTIDASE/ENDOPEPTIDASE AMPH"/>
    <property type="match status" value="1"/>
</dbReference>
<reference evidence="5 6" key="1">
    <citation type="submission" date="2020-02" db="EMBL/GenBank/DDBJ databases">
        <title>Whole-genome analyses of novel actinobacteria.</title>
        <authorList>
            <person name="Sahin N."/>
        </authorList>
    </citation>
    <scope>NUCLEOTIDE SEQUENCE [LARGE SCALE GENOMIC DNA]</scope>
    <source>
        <strain evidence="5 6">A7024</strain>
    </source>
</reference>
<name>A0A6G4TUG8_9ACTN</name>
<gene>
    <name evidence="5" type="ORF">G5C51_05985</name>
</gene>
<dbReference type="Gene3D" id="3.40.710.10">
    <property type="entry name" value="DD-peptidase/beta-lactamase superfamily"/>
    <property type="match status" value="1"/>
</dbReference>
<dbReference type="Proteomes" id="UP000481583">
    <property type="component" value="Unassembled WGS sequence"/>
</dbReference>